<proteinExistence type="predicted"/>
<dbReference type="GO" id="GO:0046872">
    <property type="term" value="F:metal ion binding"/>
    <property type="evidence" value="ECO:0007669"/>
    <property type="project" value="UniProtKB-KW"/>
</dbReference>
<dbReference type="AlphaFoldDB" id="A0A432ME96"/>
<dbReference type="Pfam" id="PF13442">
    <property type="entry name" value="Cytochrome_CBB3"/>
    <property type="match status" value="1"/>
</dbReference>
<dbReference type="Gene3D" id="1.10.760.10">
    <property type="entry name" value="Cytochrome c-like domain"/>
    <property type="match status" value="1"/>
</dbReference>
<keyword evidence="3" id="KW-0408">Iron</keyword>
<dbReference type="Proteomes" id="UP000280296">
    <property type="component" value="Unassembled WGS sequence"/>
</dbReference>
<keyword evidence="1" id="KW-0349">Heme</keyword>
<evidence type="ECO:0000256" key="4">
    <source>
        <dbReference type="SAM" id="SignalP"/>
    </source>
</evidence>
<protein>
    <submittedName>
        <fullName evidence="6">Cytochrome C</fullName>
    </submittedName>
</protein>
<dbReference type="InterPro" id="IPR036909">
    <property type="entry name" value="Cyt_c-like_dom_sf"/>
</dbReference>
<dbReference type="RefSeq" id="WP_126727599.1">
    <property type="nucleotide sequence ID" value="NZ_RYZH01000058.1"/>
</dbReference>
<evidence type="ECO:0000256" key="3">
    <source>
        <dbReference type="ARBA" id="ARBA00023004"/>
    </source>
</evidence>
<organism evidence="6 7">
    <name type="scientific">Tautonia sociabilis</name>
    <dbReference type="NCBI Taxonomy" id="2080755"/>
    <lineage>
        <taxon>Bacteria</taxon>
        <taxon>Pseudomonadati</taxon>
        <taxon>Planctomycetota</taxon>
        <taxon>Planctomycetia</taxon>
        <taxon>Isosphaerales</taxon>
        <taxon>Isosphaeraceae</taxon>
        <taxon>Tautonia</taxon>
    </lineage>
</organism>
<evidence type="ECO:0000256" key="2">
    <source>
        <dbReference type="ARBA" id="ARBA00022723"/>
    </source>
</evidence>
<comment type="caution">
    <text evidence="6">The sequence shown here is derived from an EMBL/GenBank/DDBJ whole genome shotgun (WGS) entry which is preliminary data.</text>
</comment>
<feature type="chain" id="PRO_5019289900" evidence="4">
    <location>
        <begin position="22"/>
        <end position="173"/>
    </location>
</feature>
<sequence length="173" mass="18763">MRIILALALVAAAAWSLSAVAGRGFSAREEPTALEEFLARMARTLATPAGVRELANPVEPTALALAEARDHFADHCAACHANDGSGRTMINAGLYPPAPDLRGGRTQRLSDGELFYIIKNGIRLTGMPGWGGEDEENWKLVLFLRHLPRLSAEERRLMEEINGLKDEGGHDGH</sequence>
<evidence type="ECO:0000259" key="5">
    <source>
        <dbReference type="Pfam" id="PF13442"/>
    </source>
</evidence>
<dbReference type="SUPFAM" id="SSF46626">
    <property type="entry name" value="Cytochrome c"/>
    <property type="match status" value="1"/>
</dbReference>
<dbReference type="InterPro" id="IPR009056">
    <property type="entry name" value="Cyt_c-like_dom"/>
</dbReference>
<accession>A0A432ME96</accession>
<gene>
    <name evidence="6" type="ORF">TsocGM_21915</name>
</gene>
<dbReference type="GO" id="GO:0009055">
    <property type="term" value="F:electron transfer activity"/>
    <property type="evidence" value="ECO:0007669"/>
    <property type="project" value="InterPro"/>
</dbReference>
<feature type="signal peptide" evidence="4">
    <location>
        <begin position="1"/>
        <end position="21"/>
    </location>
</feature>
<keyword evidence="2" id="KW-0479">Metal-binding</keyword>
<reference evidence="6 7" key="1">
    <citation type="submission" date="2018-12" db="EMBL/GenBank/DDBJ databases">
        <authorList>
            <person name="Toschakov S.V."/>
        </authorList>
    </citation>
    <scope>NUCLEOTIDE SEQUENCE [LARGE SCALE GENOMIC DNA]</scope>
    <source>
        <strain evidence="6 7">GM2012</strain>
    </source>
</reference>
<dbReference type="EMBL" id="RYZH01000058">
    <property type="protein sequence ID" value="RUL83564.1"/>
    <property type="molecule type" value="Genomic_DNA"/>
</dbReference>
<name>A0A432ME96_9BACT</name>
<keyword evidence="7" id="KW-1185">Reference proteome</keyword>
<feature type="domain" description="Cytochrome c" evidence="5">
    <location>
        <begin position="65"/>
        <end position="144"/>
    </location>
</feature>
<dbReference type="OrthoDB" id="9773456at2"/>
<dbReference type="GO" id="GO:0020037">
    <property type="term" value="F:heme binding"/>
    <property type="evidence" value="ECO:0007669"/>
    <property type="project" value="InterPro"/>
</dbReference>
<evidence type="ECO:0000313" key="6">
    <source>
        <dbReference type="EMBL" id="RUL83564.1"/>
    </source>
</evidence>
<evidence type="ECO:0000313" key="7">
    <source>
        <dbReference type="Proteomes" id="UP000280296"/>
    </source>
</evidence>
<evidence type="ECO:0000256" key="1">
    <source>
        <dbReference type="ARBA" id="ARBA00022617"/>
    </source>
</evidence>
<reference evidence="6 7" key="2">
    <citation type="submission" date="2019-01" db="EMBL/GenBank/DDBJ databases">
        <title>Tautonia sociabilis, a novel thermotolerant planctomycete of Isosphaeraceae family, isolated from a 4000 m deep subterranean habitat.</title>
        <authorList>
            <person name="Kovaleva O.L."/>
            <person name="Elcheninov A.G."/>
            <person name="Van Heerden E."/>
            <person name="Toshchakov S.V."/>
            <person name="Novikov A."/>
            <person name="Bonch-Osmolovskaya E.A."/>
            <person name="Kublanov I.V."/>
        </authorList>
    </citation>
    <scope>NUCLEOTIDE SEQUENCE [LARGE SCALE GENOMIC DNA]</scope>
    <source>
        <strain evidence="6 7">GM2012</strain>
    </source>
</reference>
<keyword evidence="4" id="KW-0732">Signal</keyword>